<dbReference type="OrthoDB" id="6436077at2759"/>
<proteinExistence type="predicted"/>
<dbReference type="PANTHER" id="PTHR19446">
    <property type="entry name" value="REVERSE TRANSCRIPTASES"/>
    <property type="match status" value="1"/>
</dbReference>
<evidence type="ECO:0000313" key="3">
    <source>
        <dbReference type="EMBL" id="GBN56508.1"/>
    </source>
</evidence>
<dbReference type="InterPro" id="IPR043128">
    <property type="entry name" value="Rev_trsase/Diguanyl_cyclase"/>
</dbReference>
<evidence type="ECO:0000259" key="2">
    <source>
        <dbReference type="PROSITE" id="PS50878"/>
    </source>
</evidence>
<reference evidence="3 4" key="1">
    <citation type="journal article" date="2019" name="Sci. Rep.">
        <title>Orb-weaving spider Araneus ventricosus genome elucidates the spidroin gene catalogue.</title>
        <authorList>
            <person name="Kono N."/>
            <person name="Nakamura H."/>
            <person name="Ohtoshi R."/>
            <person name="Moran D.A.P."/>
            <person name="Shinohara A."/>
            <person name="Yoshida Y."/>
            <person name="Fujiwara M."/>
            <person name="Mori M."/>
            <person name="Tomita M."/>
            <person name="Arakawa K."/>
        </authorList>
    </citation>
    <scope>NUCLEOTIDE SEQUENCE [LARGE SCALE GENOMIC DNA]</scope>
</reference>
<name>A0A4Y2PX82_ARAVE</name>
<feature type="region of interest" description="Disordered" evidence="1">
    <location>
        <begin position="1174"/>
        <end position="1196"/>
    </location>
</feature>
<evidence type="ECO:0000256" key="1">
    <source>
        <dbReference type="SAM" id="MobiDB-lite"/>
    </source>
</evidence>
<dbReference type="PROSITE" id="PS50878">
    <property type="entry name" value="RT_POL"/>
    <property type="match status" value="1"/>
</dbReference>
<dbReference type="SUPFAM" id="SSF56672">
    <property type="entry name" value="DNA/RNA polymerases"/>
    <property type="match status" value="1"/>
</dbReference>
<protein>
    <submittedName>
        <fullName evidence="3">Retrovirus-related Pol polyprotein from type-1 retrotransposable element R2</fullName>
    </submittedName>
</protein>
<dbReference type="SMART" id="SM00355">
    <property type="entry name" value="ZnF_C2H2"/>
    <property type="match status" value="2"/>
</dbReference>
<dbReference type="AlphaFoldDB" id="A0A4Y2PX82"/>
<dbReference type="InterPro" id="IPR043502">
    <property type="entry name" value="DNA/RNA_pol_sf"/>
</dbReference>
<dbReference type="InterPro" id="IPR013087">
    <property type="entry name" value="Znf_C2H2_type"/>
</dbReference>
<feature type="compositionally biased region" description="Basic and acidic residues" evidence="1">
    <location>
        <begin position="353"/>
        <end position="377"/>
    </location>
</feature>
<dbReference type="InterPro" id="IPR000477">
    <property type="entry name" value="RT_dom"/>
</dbReference>
<feature type="region of interest" description="Disordered" evidence="1">
    <location>
        <begin position="239"/>
        <end position="287"/>
    </location>
</feature>
<dbReference type="EMBL" id="BGPR01012534">
    <property type="protein sequence ID" value="GBN56508.1"/>
    <property type="molecule type" value="Genomic_DNA"/>
</dbReference>
<dbReference type="Pfam" id="PF00078">
    <property type="entry name" value="RVT_1"/>
    <property type="match status" value="1"/>
</dbReference>
<sequence length="1196" mass="135157">MDRSSAKSANKALPPLRPSECTWFKFISVKNNSAIGQLPKILVPEISGLPCWFLFWGEKPEPVADNDSPPTSPAIPTTRPTMVVDPSGRIIPQTDDSLRSEVSDSNSLPIDSHDTNDPLPISGVCPNDNCRKDTDLHIRFPINEKLVCTEEGCSTPFKTNDWHSTKNSLARHLRTKHRVIIKRSIYWCFICQTRIFRHPAEHACLQGCIVATDQSSNMFRCGVCSFDCPIQLGLNNHQKMHRRKDAEETMPKRSIPRPKKRRRKNKRQRQQSPGVNPSGDEGAIDDPTISLAAPVIPNTLPPTPPADRKDRSLLAHILIELNSLSVDDPSEDNFRSFCILVEQAVQEAQQHLFERDDEARPANPRDRANRPEPDPKDPAFIQRLYTRNPKRAVRMITGSDGARCNIETETLFDFFSGAWGPASSDPAFFQETRAGVLDREFSIAEMSKKLRNAENSAAGPDRLTYHHWRTVDPSGKTLVKIFNLCLFFRRIPPSWKETKTILIPKKNVDLAIPANWRPIALSNTIYKLFTKCITGRLTSWCERYHAISPNQKGFMPHDGVLEHNFTLQERFNDARDNKSDFCAAWLDVSNAFGSLPHCAIQNSLQAARVGDTLCSLVADMYSGCTTRILSNDSCTNPIPILSGVKQGCPLSGILFNLAIDPALRRLQANSAQLTVLAFADDLALLANSPQELQANLDGIHNDLARISLRLNPSKSVALHIGGSVPVGARETSFSIGGTPLTVLTEFDRHRFLGKPVGFSVLPDYASLETMVLKGNKLIESALAPWQTMEALKKFYFASLQFAMRTAQFRKSDWNEVDRQIRPGIKNTLSLPENAANEFIYGSRSLGCWGMSIAAEAYDLNIIDTAFKLLTSHWSHARAASRRMDVSWSFDDGIPRLHYQDITLRPAHRRKVLFSIRDRLRTDRTATLILTKKHQGKVMDCVSLDPASSHFYTSGAFTRFCDFRFSQKCRLGVGLDLNGYKTWKPPQEQLCRFGHKERETLPHVLNHCFGSKTRGYQLRHNCLVDRIKKAAERDFTIVYENQRIPGTDLGPDLVIENATKIFVIDVTVAFQHHREAFDRARQRKHETYNCLIEIMKKPGKTEEIVPFVMGSCGTWDPQNDSFMRNLCSRSYLKLFQKLCVSDTLRWSRDLYIEHVTGVRQYDPAAFPTTNFKYRPEESEEADALAPQRPTENQQVSE</sequence>
<dbReference type="CDD" id="cd01650">
    <property type="entry name" value="RT_nLTR_like"/>
    <property type="match status" value="1"/>
</dbReference>
<dbReference type="GO" id="GO:0071897">
    <property type="term" value="P:DNA biosynthetic process"/>
    <property type="evidence" value="ECO:0007669"/>
    <property type="project" value="UniProtKB-ARBA"/>
</dbReference>
<dbReference type="Gene3D" id="3.30.70.270">
    <property type="match status" value="1"/>
</dbReference>
<keyword evidence="4" id="KW-1185">Reference proteome</keyword>
<feature type="region of interest" description="Disordered" evidence="1">
    <location>
        <begin position="353"/>
        <end position="379"/>
    </location>
</feature>
<evidence type="ECO:0000313" key="4">
    <source>
        <dbReference type="Proteomes" id="UP000499080"/>
    </source>
</evidence>
<comment type="caution">
    <text evidence="3">The sequence shown here is derived from an EMBL/GenBank/DDBJ whole genome shotgun (WGS) entry which is preliminary data.</text>
</comment>
<dbReference type="Proteomes" id="UP000499080">
    <property type="component" value="Unassembled WGS sequence"/>
</dbReference>
<feature type="domain" description="Reverse transcriptase" evidence="2">
    <location>
        <begin position="484"/>
        <end position="740"/>
    </location>
</feature>
<feature type="region of interest" description="Disordered" evidence="1">
    <location>
        <begin position="63"/>
        <end position="113"/>
    </location>
</feature>
<feature type="compositionally biased region" description="Basic residues" evidence="1">
    <location>
        <begin position="254"/>
        <end position="269"/>
    </location>
</feature>
<gene>
    <name evidence="3" type="primary">PO22_0</name>
    <name evidence="3" type="ORF">AVEN_119359_1</name>
</gene>
<organism evidence="3 4">
    <name type="scientific">Araneus ventricosus</name>
    <name type="common">Orbweaver spider</name>
    <name type="synonym">Epeira ventricosa</name>
    <dbReference type="NCBI Taxonomy" id="182803"/>
    <lineage>
        <taxon>Eukaryota</taxon>
        <taxon>Metazoa</taxon>
        <taxon>Ecdysozoa</taxon>
        <taxon>Arthropoda</taxon>
        <taxon>Chelicerata</taxon>
        <taxon>Arachnida</taxon>
        <taxon>Araneae</taxon>
        <taxon>Araneomorphae</taxon>
        <taxon>Entelegynae</taxon>
        <taxon>Araneoidea</taxon>
        <taxon>Araneidae</taxon>
        <taxon>Araneus</taxon>
    </lineage>
</organism>
<dbReference type="PROSITE" id="PS00028">
    <property type="entry name" value="ZINC_FINGER_C2H2_1"/>
    <property type="match status" value="1"/>
</dbReference>
<accession>A0A4Y2PX82</accession>